<dbReference type="PANTHER" id="PTHR43877">
    <property type="entry name" value="AMINOALKYLPHOSPHONATE N-ACETYLTRANSFERASE-RELATED-RELATED"/>
    <property type="match status" value="1"/>
</dbReference>
<dbReference type="Pfam" id="PF00583">
    <property type="entry name" value="Acetyltransf_1"/>
    <property type="match status" value="1"/>
</dbReference>
<dbReference type="CDD" id="cd04301">
    <property type="entry name" value="NAT_SF"/>
    <property type="match status" value="1"/>
</dbReference>
<feature type="domain" description="N-acetyltransferase" evidence="3">
    <location>
        <begin position="2"/>
        <end position="141"/>
    </location>
</feature>
<organism evidence="4 5">
    <name type="scientific">Kineosporia corallincola</name>
    <dbReference type="NCBI Taxonomy" id="2835133"/>
    <lineage>
        <taxon>Bacteria</taxon>
        <taxon>Bacillati</taxon>
        <taxon>Actinomycetota</taxon>
        <taxon>Actinomycetes</taxon>
        <taxon>Kineosporiales</taxon>
        <taxon>Kineosporiaceae</taxon>
        <taxon>Kineosporia</taxon>
    </lineage>
</organism>
<dbReference type="InterPro" id="IPR016181">
    <property type="entry name" value="Acyl_CoA_acyltransferase"/>
</dbReference>
<evidence type="ECO:0000259" key="3">
    <source>
        <dbReference type="PROSITE" id="PS51186"/>
    </source>
</evidence>
<dbReference type="RefSeq" id="WP_214154672.1">
    <property type="nucleotide sequence ID" value="NZ_JAHBAY010000002.1"/>
</dbReference>
<proteinExistence type="predicted"/>
<evidence type="ECO:0000313" key="4">
    <source>
        <dbReference type="EMBL" id="MBT0768373.1"/>
    </source>
</evidence>
<dbReference type="EC" id="2.3.1.-" evidence="4"/>
<evidence type="ECO:0000256" key="2">
    <source>
        <dbReference type="ARBA" id="ARBA00023315"/>
    </source>
</evidence>
<dbReference type="Proteomes" id="UP001197247">
    <property type="component" value="Unassembled WGS sequence"/>
</dbReference>
<sequence>MFTLRTATPDDIPAILEFWQTSAENAGRPQDSADALKSLLDRDPQALILAVDTDGHTLVGSVIAGFDGWRYHLYRLAVAPGHRRQGIATALIDHAENRFSALGATRSDAMVLDENVTAQSAWWARGYRVQEDWSRWVKPLH</sequence>
<dbReference type="GO" id="GO:0016746">
    <property type="term" value="F:acyltransferase activity"/>
    <property type="evidence" value="ECO:0007669"/>
    <property type="project" value="UniProtKB-KW"/>
</dbReference>
<dbReference type="InterPro" id="IPR000182">
    <property type="entry name" value="GNAT_dom"/>
</dbReference>
<keyword evidence="2 4" id="KW-0012">Acyltransferase</keyword>
<dbReference type="EMBL" id="JAHBAY010000002">
    <property type="protein sequence ID" value="MBT0768373.1"/>
    <property type="molecule type" value="Genomic_DNA"/>
</dbReference>
<keyword evidence="1 4" id="KW-0808">Transferase</keyword>
<evidence type="ECO:0000256" key="1">
    <source>
        <dbReference type="ARBA" id="ARBA00022679"/>
    </source>
</evidence>
<protein>
    <submittedName>
        <fullName evidence="4">GNAT family N-acetyltransferase</fullName>
        <ecNumber evidence="4">2.3.1.-</ecNumber>
    </submittedName>
</protein>
<dbReference type="SUPFAM" id="SSF55729">
    <property type="entry name" value="Acyl-CoA N-acyltransferases (Nat)"/>
    <property type="match status" value="1"/>
</dbReference>
<gene>
    <name evidence="4" type="ORF">KIH74_05525</name>
</gene>
<name>A0ABS5TE43_9ACTN</name>
<evidence type="ECO:0000313" key="5">
    <source>
        <dbReference type="Proteomes" id="UP001197247"/>
    </source>
</evidence>
<keyword evidence="5" id="KW-1185">Reference proteome</keyword>
<reference evidence="4 5" key="1">
    <citation type="submission" date="2021-05" db="EMBL/GenBank/DDBJ databases">
        <title>Kineosporia and Streptomyces sp. nov. two new marine actinobacteria isolated from Coral.</title>
        <authorList>
            <person name="Buangrab K."/>
            <person name="Sutthacheep M."/>
            <person name="Yeemin T."/>
            <person name="Harunari E."/>
            <person name="Igarashi Y."/>
            <person name="Kanchanasin P."/>
            <person name="Tanasupawat S."/>
            <person name="Phongsopitanun W."/>
        </authorList>
    </citation>
    <scope>NUCLEOTIDE SEQUENCE [LARGE SCALE GENOMIC DNA]</scope>
    <source>
        <strain evidence="4 5">J2-2</strain>
    </source>
</reference>
<dbReference type="Gene3D" id="3.40.630.30">
    <property type="match status" value="1"/>
</dbReference>
<dbReference type="InterPro" id="IPR050832">
    <property type="entry name" value="Bact_Acetyltransf"/>
</dbReference>
<comment type="caution">
    <text evidence="4">The sequence shown here is derived from an EMBL/GenBank/DDBJ whole genome shotgun (WGS) entry which is preliminary data.</text>
</comment>
<dbReference type="PROSITE" id="PS51186">
    <property type="entry name" value="GNAT"/>
    <property type="match status" value="1"/>
</dbReference>
<accession>A0ABS5TE43</accession>